<dbReference type="Proteomes" id="UP000040088">
    <property type="component" value="Unassembled WGS sequence"/>
</dbReference>
<keyword evidence="1" id="KW-0472">Membrane</keyword>
<keyword evidence="1" id="KW-0812">Transmembrane</keyword>
<name>A0A0T9UQP2_YERAE</name>
<evidence type="ECO:0000256" key="1">
    <source>
        <dbReference type="SAM" id="Phobius"/>
    </source>
</evidence>
<accession>A0A0T9UQP2</accession>
<organism evidence="2 3">
    <name type="scientific">Yersinia aleksiciae</name>
    <dbReference type="NCBI Taxonomy" id="263819"/>
    <lineage>
        <taxon>Bacteria</taxon>
        <taxon>Pseudomonadati</taxon>
        <taxon>Pseudomonadota</taxon>
        <taxon>Gammaproteobacteria</taxon>
        <taxon>Enterobacterales</taxon>
        <taxon>Yersiniaceae</taxon>
        <taxon>Yersinia</taxon>
    </lineage>
</organism>
<evidence type="ECO:0000313" key="2">
    <source>
        <dbReference type="EMBL" id="CNL61289.1"/>
    </source>
</evidence>
<proteinExistence type="predicted"/>
<keyword evidence="1" id="KW-1133">Transmembrane helix</keyword>
<feature type="transmembrane region" description="Helical" evidence="1">
    <location>
        <begin position="6"/>
        <end position="30"/>
    </location>
</feature>
<protein>
    <submittedName>
        <fullName evidence="2">Uncharacterized protein</fullName>
    </submittedName>
</protein>
<dbReference type="AlphaFoldDB" id="A0A0T9UQP2"/>
<gene>
    <name evidence="2" type="ORF">ERS008460_03335</name>
</gene>
<reference evidence="3" key="1">
    <citation type="submission" date="2015-03" db="EMBL/GenBank/DDBJ databases">
        <authorList>
            <consortium name="Pathogen Informatics"/>
        </authorList>
    </citation>
    <scope>NUCLEOTIDE SEQUENCE [LARGE SCALE GENOMIC DNA]</scope>
    <source>
        <strain evidence="3">IP27925</strain>
    </source>
</reference>
<evidence type="ECO:0000313" key="3">
    <source>
        <dbReference type="Proteomes" id="UP000040088"/>
    </source>
</evidence>
<sequence>MNNIFIITVTVFIVENDMFLRFFYLNYLILL</sequence>
<dbReference type="EMBL" id="CQEM01000017">
    <property type="protein sequence ID" value="CNL61289.1"/>
    <property type="molecule type" value="Genomic_DNA"/>
</dbReference>